<keyword evidence="11" id="KW-1185">Reference proteome</keyword>
<dbReference type="InterPro" id="IPR054542">
    <property type="entry name" value="Cys_met_metab_PP"/>
</dbReference>
<dbReference type="Proteomes" id="UP000240542">
    <property type="component" value="Unassembled WGS sequence"/>
</dbReference>
<evidence type="ECO:0000256" key="1">
    <source>
        <dbReference type="ARBA" id="ARBA00001933"/>
    </source>
</evidence>
<sequence length="400" mass="41248">MASNNAPSTGVGIRPSSRTVHVAVPPVEGSSPLGVPLYQGHTFTFPDADSMGAAFADPGGPFVYARYNNPTARALEDAVAGLEGGAAAIGSASGMGSITSTLWALLRPGDHVVAQNRLYGGTLGILGDLDQRWGVQVTRVAAGDPAAVEAAITPRTRVLFLETIANPTGEVVDLPALTAIAARNGVTAIVDNTFATPLLCRPIEHGADIVVHSATKYLGGHSDVIGGLAVFADDALHREVRGRTLEFGSVLDPASAWLAIRGLQTLGVRVPRQSENAQTLAERLAEHPAVDTVHYPGLPGHPSHATARALLTGGFGGVLSFDLAGGADAGRKFVNSVRLAALAPSLGDVRSLVMHPASTSHRNLDPEELAAAGIGPGLVRVSTGIEDVEDLWTDLEQALA</sequence>
<dbReference type="FunFam" id="3.40.640.10:FF:000046">
    <property type="entry name" value="Cystathionine gamma-lyase"/>
    <property type="match status" value="1"/>
</dbReference>
<keyword evidence="10" id="KW-0456">Lyase</keyword>
<comment type="cofactor">
    <cofactor evidence="1 9">
        <name>pyridoxal 5'-phosphate</name>
        <dbReference type="ChEBI" id="CHEBI:597326"/>
    </cofactor>
</comment>
<dbReference type="GO" id="GO:0030170">
    <property type="term" value="F:pyridoxal phosphate binding"/>
    <property type="evidence" value="ECO:0007669"/>
    <property type="project" value="InterPro"/>
</dbReference>
<dbReference type="InterPro" id="IPR000277">
    <property type="entry name" value="Cys/Met-Metab_PyrdxlP-dep_enz"/>
</dbReference>
<name>A0A2P8DHT1_9ACTN</name>
<dbReference type="SUPFAM" id="SSF53383">
    <property type="entry name" value="PLP-dependent transferases"/>
    <property type="match status" value="1"/>
</dbReference>
<comment type="catalytic activity">
    <reaction evidence="7">
        <text>L-methionine + H2O = methanethiol + 2-oxobutanoate + NH4(+)</text>
        <dbReference type="Rhea" id="RHEA:23800"/>
        <dbReference type="ChEBI" id="CHEBI:15377"/>
        <dbReference type="ChEBI" id="CHEBI:16007"/>
        <dbReference type="ChEBI" id="CHEBI:16763"/>
        <dbReference type="ChEBI" id="CHEBI:28938"/>
        <dbReference type="ChEBI" id="CHEBI:57844"/>
        <dbReference type="EC" id="4.4.1.11"/>
    </reaction>
    <physiologicalReaction direction="left-to-right" evidence="7">
        <dbReference type="Rhea" id="RHEA:23801"/>
    </physiologicalReaction>
</comment>
<dbReference type="FunFam" id="3.90.1150.10:FF:000033">
    <property type="entry name" value="Cystathionine gamma-synthase"/>
    <property type="match status" value="1"/>
</dbReference>
<evidence type="ECO:0000256" key="4">
    <source>
        <dbReference type="ARBA" id="ARBA00047175"/>
    </source>
</evidence>
<dbReference type="GO" id="GO:0004123">
    <property type="term" value="F:cystathionine gamma-lyase activity"/>
    <property type="evidence" value="ECO:0007669"/>
    <property type="project" value="TreeGrafter"/>
</dbReference>
<dbReference type="PANTHER" id="PTHR11808">
    <property type="entry name" value="TRANS-SULFURATION ENZYME FAMILY MEMBER"/>
    <property type="match status" value="1"/>
</dbReference>
<accession>A0A2P8DHT1</accession>
<evidence type="ECO:0000313" key="10">
    <source>
        <dbReference type="EMBL" id="PSK96777.1"/>
    </source>
</evidence>
<evidence type="ECO:0000256" key="8">
    <source>
        <dbReference type="PIRSR" id="PIRSR001434-2"/>
    </source>
</evidence>
<comment type="caution">
    <text evidence="10">The sequence shown here is derived from an EMBL/GenBank/DDBJ whole genome shotgun (WGS) entry which is preliminary data.</text>
</comment>
<keyword evidence="3 8" id="KW-0663">Pyridoxal phosphate</keyword>
<evidence type="ECO:0000256" key="5">
    <source>
        <dbReference type="ARBA" id="ARBA00047199"/>
    </source>
</evidence>
<dbReference type="EMBL" id="PYGA01000010">
    <property type="protein sequence ID" value="PSK96777.1"/>
    <property type="molecule type" value="Genomic_DNA"/>
</dbReference>
<dbReference type="GO" id="GO:0018826">
    <property type="term" value="F:methionine gamma-lyase activity"/>
    <property type="evidence" value="ECO:0007669"/>
    <property type="project" value="UniProtKB-EC"/>
</dbReference>
<evidence type="ECO:0000256" key="3">
    <source>
        <dbReference type="ARBA" id="ARBA00022898"/>
    </source>
</evidence>
<dbReference type="OrthoDB" id="9780685at2"/>
<dbReference type="PROSITE" id="PS00868">
    <property type="entry name" value="CYS_MET_METAB_PP"/>
    <property type="match status" value="1"/>
</dbReference>
<dbReference type="CDD" id="cd00614">
    <property type="entry name" value="CGS_like"/>
    <property type="match status" value="1"/>
</dbReference>
<evidence type="ECO:0000256" key="9">
    <source>
        <dbReference type="RuleBase" id="RU362118"/>
    </source>
</evidence>
<dbReference type="InterPro" id="IPR015421">
    <property type="entry name" value="PyrdxlP-dep_Trfase_major"/>
</dbReference>
<gene>
    <name evidence="10" type="ORF">CLV63_11074</name>
</gene>
<evidence type="ECO:0000256" key="7">
    <source>
        <dbReference type="ARBA" id="ARBA00052699"/>
    </source>
</evidence>
<dbReference type="Gene3D" id="3.40.640.10">
    <property type="entry name" value="Type I PLP-dependent aspartate aminotransferase-like (Major domain)"/>
    <property type="match status" value="1"/>
</dbReference>
<dbReference type="PANTHER" id="PTHR11808:SF85">
    <property type="entry name" value="CYSTATHIONINE GAMMA-LYASE-RELATED"/>
    <property type="match status" value="1"/>
</dbReference>
<dbReference type="Pfam" id="PF01053">
    <property type="entry name" value="Cys_Met_Meta_PP"/>
    <property type="match status" value="1"/>
</dbReference>
<protein>
    <recommendedName>
        <fullName evidence="4">homocysteine desulfhydrase</fullName>
        <ecNumber evidence="4">4.4.1.2</ecNumber>
    </recommendedName>
    <alternativeName>
        <fullName evidence="5">Homocysteine desulfhydrase</fullName>
    </alternativeName>
</protein>
<organism evidence="10 11">
    <name type="scientific">Murinocardiopsis flavida</name>
    <dbReference type="NCBI Taxonomy" id="645275"/>
    <lineage>
        <taxon>Bacteria</taxon>
        <taxon>Bacillati</taxon>
        <taxon>Actinomycetota</taxon>
        <taxon>Actinomycetes</taxon>
        <taxon>Streptosporangiales</taxon>
        <taxon>Nocardiopsidaceae</taxon>
        <taxon>Murinocardiopsis</taxon>
    </lineage>
</organism>
<reference evidence="10 11" key="1">
    <citation type="submission" date="2018-03" db="EMBL/GenBank/DDBJ databases">
        <title>Genomic Encyclopedia of Archaeal and Bacterial Type Strains, Phase II (KMG-II): from individual species to whole genera.</title>
        <authorList>
            <person name="Goeker M."/>
        </authorList>
    </citation>
    <scope>NUCLEOTIDE SEQUENCE [LARGE SCALE GENOMIC DNA]</scope>
    <source>
        <strain evidence="10 11">DSM 45312</strain>
    </source>
</reference>
<dbReference type="GO" id="GO:0005737">
    <property type="term" value="C:cytoplasm"/>
    <property type="evidence" value="ECO:0007669"/>
    <property type="project" value="TreeGrafter"/>
</dbReference>
<dbReference type="GO" id="GO:0019343">
    <property type="term" value="P:cysteine biosynthetic process via cystathionine"/>
    <property type="evidence" value="ECO:0007669"/>
    <property type="project" value="TreeGrafter"/>
</dbReference>
<dbReference type="InterPro" id="IPR015424">
    <property type="entry name" value="PyrdxlP-dep_Trfase"/>
</dbReference>
<dbReference type="RefSeq" id="WP_106583673.1">
    <property type="nucleotide sequence ID" value="NZ_PYGA01000010.1"/>
</dbReference>
<dbReference type="GO" id="GO:0009086">
    <property type="term" value="P:methionine biosynthetic process"/>
    <property type="evidence" value="ECO:0007669"/>
    <property type="project" value="UniProtKB-ARBA"/>
</dbReference>
<evidence type="ECO:0000256" key="2">
    <source>
        <dbReference type="ARBA" id="ARBA00009077"/>
    </source>
</evidence>
<feature type="modified residue" description="N6-(pyridoxal phosphate)lysine" evidence="8">
    <location>
        <position position="216"/>
    </location>
</feature>
<evidence type="ECO:0000256" key="6">
    <source>
        <dbReference type="ARBA" id="ARBA00048780"/>
    </source>
</evidence>
<dbReference type="AlphaFoldDB" id="A0A2P8DHT1"/>
<dbReference type="GO" id="GO:0047982">
    <property type="term" value="F:homocysteine desulfhydrase activity"/>
    <property type="evidence" value="ECO:0007669"/>
    <property type="project" value="UniProtKB-EC"/>
</dbReference>
<comment type="catalytic activity">
    <reaction evidence="6">
        <text>L-homocysteine + H2O = 2-oxobutanoate + hydrogen sulfide + NH4(+) + H(+)</text>
        <dbReference type="Rhea" id="RHEA:14501"/>
        <dbReference type="ChEBI" id="CHEBI:15377"/>
        <dbReference type="ChEBI" id="CHEBI:15378"/>
        <dbReference type="ChEBI" id="CHEBI:16763"/>
        <dbReference type="ChEBI" id="CHEBI:28938"/>
        <dbReference type="ChEBI" id="CHEBI:29919"/>
        <dbReference type="ChEBI" id="CHEBI:58199"/>
        <dbReference type="EC" id="4.4.1.2"/>
    </reaction>
    <physiologicalReaction direction="left-to-right" evidence="6">
        <dbReference type="Rhea" id="RHEA:14502"/>
    </physiologicalReaction>
</comment>
<dbReference type="GO" id="GO:0019346">
    <property type="term" value="P:transsulfuration"/>
    <property type="evidence" value="ECO:0007669"/>
    <property type="project" value="InterPro"/>
</dbReference>
<dbReference type="InterPro" id="IPR015422">
    <property type="entry name" value="PyrdxlP-dep_Trfase_small"/>
</dbReference>
<proteinExistence type="inferred from homology"/>
<comment type="similarity">
    <text evidence="2 9">Belongs to the trans-sulfuration enzymes family.</text>
</comment>
<dbReference type="PIRSF" id="PIRSF001434">
    <property type="entry name" value="CGS"/>
    <property type="match status" value="1"/>
</dbReference>
<dbReference type="Gene3D" id="3.90.1150.10">
    <property type="entry name" value="Aspartate Aminotransferase, domain 1"/>
    <property type="match status" value="1"/>
</dbReference>
<dbReference type="EC" id="4.4.1.2" evidence="4"/>
<evidence type="ECO:0000313" key="11">
    <source>
        <dbReference type="Proteomes" id="UP000240542"/>
    </source>
</evidence>